<dbReference type="GeneID" id="39744909"/>
<gene>
    <name evidence="2" type="ORF">PGO_001090</name>
</gene>
<dbReference type="OMA" id="INTHDQN"/>
<evidence type="ECO:0000256" key="1">
    <source>
        <dbReference type="SAM" id="Phobius"/>
    </source>
</evidence>
<dbReference type="Proteomes" id="UP000195521">
    <property type="component" value="Unassembled WGS sequence"/>
</dbReference>
<comment type="caution">
    <text evidence="2">The sequence shown here is derived from an EMBL/GenBank/DDBJ whole genome shotgun (WGS) entry which is preliminary data.</text>
</comment>
<keyword evidence="3" id="KW-1185">Reference proteome</keyword>
<dbReference type="RefSeq" id="XP_028546690.1">
    <property type="nucleotide sequence ID" value="XM_028690889.1"/>
</dbReference>
<protein>
    <recommendedName>
        <fullName evidence="4">Pv-fam-d protein</fullName>
    </recommendedName>
</protein>
<evidence type="ECO:0000313" key="2">
    <source>
        <dbReference type="EMBL" id="GAW84101.1"/>
    </source>
</evidence>
<evidence type="ECO:0008006" key="4">
    <source>
        <dbReference type="Google" id="ProtNLM"/>
    </source>
</evidence>
<feature type="transmembrane region" description="Helical" evidence="1">
    <location>
        <begin position="290"/>
        <end position="307"/>
    </location>
</feature>
<accession>A0A1Y1JNR1</accession>
<name>A0A1Y1JNR1_PLAGO</name>
<keyword evidence="1" id="KW-0472">Membrane</keyword>
<sequence>MAEINSNYSIFSKIFTPCLLVLVSTEFRSKIMSCTYGESWQNSVNQYNGLNFMRTSRLLIGETSILKARGGELAYLKDRINDLLIEDDDDFGKRLNDLEHDDLFRNRFNKLIYDESNQKYLDTRNDMNGNLDLSFDNLINTHDQNKELKKKKKLKRNNSLDLDNFYDEDSFEYKNDNFPNLHMELEPYKKSKKSKKTFQYGKKNKKSTSLGKNKFDAVLEPESLKEMVMKASTREERASGGFLDTLIRLDKEFEVELLRAIKKKSFSDYEECKFKTQEGKQKHFMRNFRIYLPPTVLMAILMIMMTFKVFFNVYIFAFLSISFFAMAIYYAYKFSEINRMNELYKSFSKKINFKKQVK</sequence>
<keyword evidence="1" id="KW-0812">Transmembrane</keyword>
<dbReference type="AlphaFoldDB" id="A0A1Y1JNR1"/>
<feature type="transmembrane region" description="Helical" evidence="1">
    <location>
        <begin position="313"/>
        <end position="332"/>
    </location>
</feature>
<proteinExistence type="predicted"/>
<keyword evidence="1" id="KW-1133">Transmembrane helix</keyword>
<dbReference type="OrthoDB" id="380619at2759"/>
<evidence type="ECO:0000313" key="3">
    <source>
        <dbReference type="Proteomes" id="UP000195521"/>
    </source>
</evidence>
<dbReference type="EMBL" id="BDQF01000110">
    <property type="protein sequence ID" value="GAW84101.1"/>
    <property type="molecule type" value="Genomic_DNA"/>
</dbReference>
<reference evidence="3" key="1">
    <citation type="submission" date="2017-04" db="EMBL/GenBank/DDBJ databases">
        <title>Plasmodium gonderi genome.</title>
        <authorList>
            <person name="Arisue N."/>
            <person name="Honma H."/>
            <person name="Kawai S."/>
            <person name="Tougan T."/>
            <person name="Tanabe K."/>
            <person name="Horii T."/>
        </authorList>
    </citation>
    <scope>NUCLEOTIDE SEQUENCE [LARGE SCALE GENOMIC DNA]</scope>
    <source>
        <strain evidence="3">ATCC 30045</strain>
    </source>
</reference>
<organism evidence="2 3">
    <name type="scientific">Plasmodium gonderi</name>
    <dbReference type="NCBI Taxonomy" id="77519"/>
    <lineage>
        <taxon>Eukaryota</taxon>
        <taxon>Sar</taxon>
        <taxon>Alveolata</taxon>
        <taxon>Apicomplexa</taxon>
        <taxon>Aconoidasida</taxon>
        <taxon>Haemosporida</taxon>
        <taxon>Plasmodiidae</taxon>
        <taxon>Plasmodium</taxon>
        <taxon>Plasmodium (Plasmodium)</taxon>
    </lineage>
</organism>